<dbReference type="EMBL" id="JACHIO010000020">
    <property type="protein sequence ID" value="MBB5065828.1"/>
    <property type="molecule type" value="Genomic_DNA"/>
</dbReference>
<sequence>MGDASNGAEFAPGDLLFFKRGVVHALPSILEGPVVFFSVDTPWRNPTDIIFVNPEDGTPESFIRGKS</sequence>
<dbReference type="AlphaFoldDB" id="A0A7W7ZTH9"/>
<accession>A0A7W7ZTH9</accession>
<dbReference type="GO" id="GO:0016853">
    <property type="term" value="F:isomerase activity"/>
    <property type="evidence" value="ECO:0007669"/>
    <property type="project" value="UniProtKB-KW"/>
</dbReference>
<proteinExistence type="predicted"/>
<comment type="caution">
    <text evidence="1">The sequence shown here is derived from an EMBL/GenBank/DDBJ whole genome shotgun (WGS) entry which is preliminary data.</text>
</comment>
<dbReference type="Proteomes" id="UP000584867">
    <property type="component" value="Unassembled WGS sequence"/>
</dbReference>
<evidence type="ECO:0000313" key="1">
    <source>
        <dbReference type="EMBL" id="MBB5065828.1"/>
    </source>
</evidence>
<name>A0A7W7ZTH9_9BACT</name>
<gene>
    <name evidence="1" type="ORF">HDF15_004198</name>
</gene>
<evidence type="ECO:0000313" key="2">
    <source>
        <dbReference type="Proteomes" id="UP000584867"/>
    </source>
</evidence>
<protein>
    <submittedName>
        <fullName evidence="1">Mannose-6-phosphate isomerase-like protein (Cupin superfamily)</fullName>
    </submittedName>
</protein>
<organism evidence="1 2">
    <name type="scientific">Granulicella mallensis</name>
    <dbReference type="NCBI Taxonomy" id="940614"/>
    <lineage>
        <taxon>Bacteria</taxon>
        <taxon>Pseudomonadati</taxon>
        <taxon>Acidobacteriota</taxon>
        <taxon>Terriglobia</taxon>
        <taxon>Terriglobales</taxon>
        <taxon>Acidobacteriaceae</taxon>
        <taxon>Granulicella</taxon>
    </lineage>
</organism>
<reference evidence="1 2" key="1">
    <citation type="submission" date="2020-08" db="EMBL/GenBank/DDBJ databases">
        <title>Genomic Encyclopedia of Type Strains, Phase IV (KMG-V): Genome sequencing to study the core and pangenomes of soil and plant-associated prokaryotes.</title>
        <authorList>
            <person name="Whitman W."/>
        </authorList>
    </citation>
    <scope>NUCLEOTIDE SEQUENCE [LARGE SCALE GENOMIC DNA]</scope>
    <source>
        <strain evidence="1 2">X5P3</strain>
    </source>
</reference>
<keyword evidence="1" id="KW-0413">Isomerase</keyword>